<comment type="caution">
    <text evidence="2">The sequence shown here is derived from an EMBL/GenBank/DDBJ whole genome shotgun (WGS) entry which is preliminary data.</text>
</comment>
<evidence type="ECO:0000313" key="2">
    <source>
        <dbReference type="EMBL" id="OQW53921.1"/>
    </source>
</evidence>
<reference evidence="2 3" key="1">
    <citation type="journal article" date="2017" name="Water Res.">
        <title>Comammox in drinking water systems.</title>
        <authorList>
            <person name="Wang Y."/>
            <person name="Ma L."/>
            <person name="Mao Y."/>
            <person name="Jiang X."/>
            <person name="Xia Y."/>
            <person name="Yu K."/>
            <person name="Li B."/>
            <person name="Zhang T."/>
        </authorList>
    </citation>
    <scope>NUCLEOTIDE SEQUENCE [LARGE SCALE GENOMIC DNA]</scope>
    <source>
        <strain evidence="2">SG_bin8</strain>
    </source>
</reference>
<dbReference type="AlphaFoldDB" id="A0A1W9I396"/>
<organism evidence="2 3">
    <name type="scientific">Candidatus Raskinella chloraquaticus</name>
    <dbReference type="NCBI Taxonomy" id="1951219"/>
    <lineage>
        <taxon>Bacteria</taxon>
        <taxon>Pseudomonadati</taxon>
        <taxon>Pseudomonadota</taxon>
        <taxon>Alphaproteobacteria</taxon>
        <taxon>Hyphomicrobiales</taxon>
        <taxon>Phreatobacteraceae</taxon>
        <taxon>Candidatus Raskinella</taxon>
    </lineage>
</organism>
<dbReference type="Pfam" id="PF06568">
    <property type="entry name" value="YjiS-like"/>
    <property type="match status" value="1"/>
</dbReference>
<feature type="domain" description="YjiS-like" evidence="1">
    <location>
        <begin position="34"/>
        <end position="66"/>
    </location>
</feature>
<dbReference type="EMBL" id="LWDL01000005">
    <property type="protein sequence ID" value="OQW53921.1"/>
    <property type="molecule type" value="Genomic_DNA"/>
</dbReference>
<proteinExistence type="predicted"/>
<dbReference type="STRING" id="1827387.A4S15_00265"/>
<evidence type="ECO:0000259" key="1">
    <source>
        <dbReference type="Pfam" id="PF06568"/>
    </source>
</evidence>
<evidence type="ECO:0000313" key="3">
    <source>
        <dbReference type="Proteomes" id="UP000192872"/>
    </source>
</evidence>
<accession>A0A1W9I396</accession>
<dbReference type="Proteomes" id="UP000192872">
    <property type="component" value="Unassembled WGS sequence"/>
</dbReference>
<dbReference type="InterPro" id="IPR009506">
    <property type="entry name" value="YjiS-like"/>
</dbReference>
<sequence>MSYISAKISIITDVTRLTGGFEKALAGLRNRSAALIQALRHRAQINHLAELDDRALADIGLTRGDVIASLEQPMADDPSLELVARRAGRRQARSELRREVSALLSDPTER</sequence>
<protein>
    <recommendedName>
        <fullName evidence="1">YjiS-like domain-containing protein</fullName>
    </recommendedName>
</protein>
<gene>
    <name evidence="2" type="ORF">A4S15_00265</name>
</gene>
<dbReference type="RefSeq" id="WP_376802111.1">
    <property type="nucleotide sequence ID" value="NZ_DBNB01000034.1"/>
</dbReference>
<name>A0A1W9I396_9HYPH</name>